<dbReference type="CDD" id="cd01065">
    <property type="entry name" value="NAD_bind_Shikimate_DH"/>
    <property type="match status" value="1"/>
</dbReference>
<dbReference type="Pfam" id="PF01487">
    <property type="entry name" value="DHquinase_I"/>
    <property type="match status" value="1"/>
</dbReference>
<dbReference type="GO" id="GO:0009423">
    <property type="term" value="P:chorismate biosynthetic process"/>
    <property type="evidence" value="ECO:0007669"/>
    <property type="project" value="TreeGrafter"/>
</dbReference>
<dbReference type="CDD" id="cd00502">
    <property type="entry name" value="DHQase_I"/>
    <property type="match status" value="1"/>
</dbReference>
<dbReference type="InterPro" id="IPR001381">
    <property type="entry name" value="DHquinase_I"/>
</dbReference>
<protein>
    <recommendedName>
        <fullName evidence="8">Quinate repressor protein</fullName>
    </recommendedName>
</protein>
<gene>
    <name evidence="6" type="ORF">CCHLO57077_00000153</name>
</gene>
<dbReference type="SUPFAM" id="SSF53223">
    <property type="entry name" value="Aminoacid dehydrogenase-like, N-terminal domain"/>
    <property type="match status" value="1"/>
</dbReference>
<dbReference type="EMBL" id="CABFNP030001245">
    <property type="protein sequence ID" value="CAI6093099.1"/>
    <property type="molecule type" value="Genomic_DNA"/>
</dbReference>
<comment type="caution">
    <text evidence="6">The sequence shown here is derived from an EMBL/GenBank/DDBJ whole genome shotgun (WGS) entry which is preliminary data.</text>
</comment>
<evidence type="ECO:0000256" key="2">
    <source>
        <dbReference type="ARBA" id="ARBA00009349"/>
    </source>
</evidence>
<dbReference type="SUPFAM" id="SSF51569">
    <property type="entry name" value="Aldolase"/>
    <property type="match status" value="1"/>
</dbReference>
<evidence type="ECO:0000313" key="6">
    <source>
        <dbReference type="EMBL" id="CAI6093099.1"/>
    </source>
</evidence>
<feature type="domain" description="Quinate/shikimate 5-dehydrogenase/glutamyl-tRNA reductase" evidence="3">
    <location>
        <begin position="670"/>
        <end position="713"/>
    </location>
</feature>
<dbReference type="Proteomes" id="UP001160390">
    <property type="component" value="Unassembled WGS sequence"/>
</dbReference>
<dbReference type="AlphaFoldDB" id="A0AA35MAB8"/>
<dbReference type="GO" id="GO:0003866">
    <property type="term" value="F:3-phosphoshikimate 1-carboxyvinyltransferase activity"/>
    <property type="evidence" value="ECO:0007669"/>
    <property type="project" value="TreeGrafter"/>
</dbReference>
<dbReference type="GO" id="GO:0003855">
    <property type="term" value="F:3-dehydroquinate dehydratase activity"/>
    <property type="evidence" value="ECO:0007669"/>
    <property type="project" value="InterPro"/>
</dbReference>
<proteinExistence type="inferred from homology"/>
<dbReference type="Gene3D" id="3.40.50.10860">
    <property type="entry name" value="Leucine Dehydrogenase, chain A, domain 1"/>
    <property type="match status" value="1"/>
</dbReference>
<dbReference type="GO" id="GO:0004764">
    <property type="term" value="F:shikimate 3-dehydrogenase (NADP+) activity"/>
    <property type="evidence" value="ECO:0007669"/>
    <property type="project" value="InterPro"/>
</dbReference>
<evidence type="ECO:0008006" key="8">
    <source>
        <dbReference type="Google" id="ProtNLM"/>
    </source>
</evidence>
<dbReference type="SUPFAM" id="SSF51735">
    <property type="entry name" value="NAD(P)-binding Rossmann-fold domains"/>
    <property type="match status" value="1"/>
</dbReference>
<dbReference type="Pfam" id="PF01488">
    <property type="entry name" value="Shikimate_DH"/>
    <property type="match status" value="1"/>
</dbReference>
<evidence type="ECO:0000259" key="3">
    <source>
        <dbReference type="Pfam" id="PF01488"/>
    </source>
</evidence>
<dbReference type="Pfam" id="PF08501">
    <property type="entry name" value="Shikimate_dh_N"/>
    <property type="match status" value="1"/>
</dbReference>
<evidence type="ECO:0000259" key="4">
    <source>
        <dbReference type="Pfam" id="PF08501"/>
    </source>
</evidence>
<dbReference type="Pfam" id="PF01202">
    <property type="entry name" value="SKI"/>
    <property type="match status" value="1"/>
</dbReference>
<feature type="domain" description="SDH C-terminal" evidence="5">
    <location>
        <begin position="810"/>
        <end position="840"/>
    </location>
</feature>
<feature type="domain" description="Shikimate dehydrogenase substrate binding N-terminal" evidence="4">
    <location>
        <begin position="527"/>
        <end position="607"/>
    </location>
</feature>
<dbReference type="SUPFAM" id="SSF52540">
    <property type="entry name" value="P-loop containing nucleoside triphosphate hydrolases"/>
    <property type="match status" value="1"/>
</dbReference>
<dbReference type="InterPro" id="IPR041121">
    <property type="entry name" value="SDH_C"/>
</dbReference>
<dbReference type="InterPro" id="IPR031322">
    <property type="entry name" value="Shikimate/glucono_kinase"/>
</dbReference>
<dbReference type="Gene3D" id="3.40.50.300">
    <property type="entry name" value="P-loop containing nucleotide triphosphate hydrolases"/>
    <property type="match status" value="1"/>
</dbReference>
<accession>A0AA35MAB8</accession>
<comment type="similarity">
    <text evidence="1">In the 2nd section; belongs to the type-I 3-dehydroquinase family.</text>
</comment>
<dbReference type="PANTHER" id="PTHR21090">
    <property type="entry name" value="AROM/DEHYDROQUINATE SYNTHASE"/>
    <property type="match status" value="1"/>
</dbReference>
<dbReference type="PANTHER" id="PTHR21090:SF27">
    <property type="entry name" value="QUINATE REPRESSOR PROTEIN"/>
    <property type="match status" value="1"/>
</dbReference>
<evidence type="ECO:0000256" key="1">
    <source>
        <dbReference type="ARBA" id="ARBA00006477"/>
    </source>
</evidence>
<evidence type="ECO:0000259" key="5">
    <source>
        <dbReference type="Pfam" id="PF18317"/>
    </source>
</evidence>
<dbReference type="InterPro" id="IPR046346">
    <property type="entry name" value="Aminoacid_DH-like_N_sf"/>
</dbReference>
<sequence length="866" mass="95605">MAGVKRPFEAVLDHDRELARCLSPPCLGADLSRSVSPSPGAFFSPHEAKSRKQDATVTSLLSPFMPATRDFSPDASMLLVGIRGAGKTTLAVMASTAMNRKVIDLEIAFLRTTGFSSTDYKAKYGILECHQTQAQVLRTMLNRHRQGYVLVCSWMHGSAQKELRDFSTTNPVIHILREGAAIEKLLQVSEKSKVWNLLRVSNTVFRSSTTFEFLNISEEASPSSTKKPPPPHLALKHVERHFLKFLSSIYPAGSFPYSEPVLPLSAVPLEKRRFTYAVSLPLCDVLQDHFDMEKHVIGADAVQITVDTLSNSPVTDEAQLSQLPDSLTAAVGRVRRDTVLPVIVHIILPNVEGQETVKTYLELLWHSIRLAPNMITVDLRVDISSLSAIVASRNRTKIIGHLSTEHSENPRWSSPFWFSFYRKAQELECHFVRFLRQGESVEHNLEITSFRNAVAGMKGPAIPLIAYNLGPLGWHSATMNQFITEVYPDSAADASQEPTSSKMGIAAVDATKALFASFLFHPLQFYVFGAYVNKSLSPAMITAGFKACGIPHKYSPHSSKSLQNLEHLWRHPNFGGASIGHPFKIEAISLTSALSDHAKAIGAVNTLIPIRHLNSDGTVPEQSELFKTSANQTGAIKALYGENTDWIGIRACIRRGLSPANAVSANTCGLVIGAGGMARATIYAMLQLGIKDIVIHNRTHANAEAVVSHFRSLLEQQDLPTPLSESGRTRFIILSLDKPWPEDVRLPTVIVSCIPNNSIGSGLSPRLTLPDAWLGSRTGGIVIELGYTTLNTSLLEQVREKSKAWITMDGLDVLPEQGFAQFEFYTGRRPPRKIMRRAVLESFEEGSPKPEAMQLRLMHVDHQEQY</sequence>
<organism evidence="6 7">
    <name type="scientific">Clonostachys chloroleuca</name>
    <dbReference type="NCBI Taxonomy" id="1926264"/>
    <lineage>
        <taxon>Eukaryota</taxon>
        <taxon>Fungi</taxon>
        <taxon>Dikarya</taxon>
        <taxon>Ascomycota</taxon>
        <taxon>Pezizomycotina</taxon>
        <taxon>Sordariomycetes</taxon>
        <taxon>Hypocreomycetidae</taxon>
        <taxon>Hypocreales</taxon>
        <taxon>Bionectriaceae</taxon>
        <taxon>Clonostachys</taxon>
    </lineage>
</organism>
<dbReference type="InterPro" id="IPR036291">
    <property type="entry name" value="NAD(P)-bd_dom_sf"/>
</dbReference>
<reference evidence="6" key="1">
    <citation type="submission" date="2023-01" db="EMBL/GenBank/DDBJ databases">
        <authorList>
            <person name="Piombo E."/>
        </authorList>
    </citation>
    <scope>NUCLEOTIDE SEQUENCE</scope>
</reference>
<dbReference type="InterPro" id="IPR013708">
    <property type="entry name" value="Shikimate_DH-bd_N"/>
</dbReference>
<dbReference type="InterPro" id="IPR027417">
    <property type="entry name" value="P-loop_NTPase"/>
</dbReference>
<dbReference type="FunFam" id="3.40.50.720:FF:000386">
    <property type="entry name" value="Quinate repressor protein"/>
    <property type="match status" value="1"/>
</dbReference>
<dbReference type="Gene3D" id="3.40.50.720">
    <property type="entry name" value="NAD(P)-binding Rossmann-like Domain"/>
    <property type="match status" value="1"/>
</dbReference>
<name>A0AA35MAB8_9HYPO</name>
<comment type="similarity">
    <text evidence="2">In the N-terminal section; belongs to the shikimate kinase family.</text>
</comment>
<dbReference type="Gene3D" id="3.20.20.70">
    <property type="entry name" value="Aldolase class I"/>
    <property type="match status" value="1"/>
</dbReference>
<keyword evidence="7" id="KW-1185">Reference proteome</keyword>
<dbReference type="InterPro" id="IPR006151">
    <property type="entry name" value="Shikm_DH/Glu-tRNA_Rdtase"/>
</dbReference>
<dbReference type="InterPro" id="IPR013785">
    <property type="entry name" value="Aldolase_TIM"/>
</dbReference>
<evidence type="ECO:0000313" key="7">
    <source>
        <dbReference type="Proteomes" id="UP001160390"/>
    </source>
</evidence>
<dbReference type="Pfam" id="PF18317">
    <property type="entry name" value="SDH_C"/>
    <property type="match status" value="1"/>
</dbReference>